<evidence type="ECO:0000256" key="7">
    <source>
        <dbReference type="ARBA" id="ARBA00023027"/>
    </source>
</evidence>
<feature type="binding site" evidence="8">
    <location>
        <position position="205"/>
    </location>
    <ligand>
        <name>ATP</name>
        <dbReference type="ChEBI" id="CHEBI:30616"/>
    </ligand>
</feature>
<gene>
    <name evidence="8 12" type="primary">nadE</name>
    <name evidence="12" type="ORF">NCTC10183_00751</name>
</gene>
<dbReference type="HAMAP" id="MF_00193">
    <property type="entry name" value="NadE_ammonia_dep"/>
    <property type="match status" value="1"/>
</dbReference>
<dbReference type="GO" id="GO:0005524">
    <property type="term" value="F:ATP binding"/>
    <property type="evidence" value="ECO:0007669"/>
    <property type="project" value="UniProtKB-UniRule"/>
</dbReference>
<feature type="domain" description="NAD/GMP synthase" evidence="11">
    <location>
        <begin position="30"/>
        <end position="262"/>
    </location>
</feature>
<dbReference type="SUPFAM" id="SSF52402">
    <property type="entry name" value="Adenine nucleotide alpha hydrolases-like"/>
    <property type="match status" value="1"/>
</dbReference>
<feature type="binding site" description="in other chain" evidence="8">
    <location>
        <begin position="259"/>
        <end position="260"/>
    </location>
    <ligand>
        <name>deamido-NAD(+)</name>
        <dbReference type="ChEBI" id="CHEBI:58437"/>
        <note>ligand shared between two neighboring subunits</note>
    </ligand>
</feature>
<comment type="caution">
    <text evidence="8">Lacks conserved residue(s) required for the propagation of feature annotation.</text>
</comment>
<sequence>MKGYILLMSKITKYVDGKAIYDKELALKYVQTIKNFLKYRAKKANAKGFVVGISSGIDSSLVYAIASSVFPENTTGVVMPIIEMTKSDLEHINDLETAFNDSFERVNLTDAFKSLKGAISNLDNKLAIANIKPRLRMTTLYAIAQQKNALVLGTDNEDETFIGYFTKFGDGGADLLPISRLTKGEVKFIASLLGVPSSIVNKKPSAGLWEGQTDEDELGFTYQDLDFYLNHLDDLSAIDKNLSKQTITKIQNAHIRSQHKRDPIYKPRKVK</sequence>
<dbReference type="PANTHER" id="PTHR23090:SF7">
    <property type="entry name" value="NH(3)-DEPENDENT NAD(+) SYNTHETASE"/>
    <property type="match status" value="1"/>
</dbReference>
<organism evidence="12 13">
    <name type="scientific">Mycoplasmopsis gallinacea</name>
    <dbReference type="NCBI Taxonomy" id="29556"/>
    <lineage>
        <taxon>Bacteria</taxon>
        <taxon>Bacillati</taxon>
        <taxon>Mycoplasmatota</taxon>
        <taxon>Mycoplasmoidales</taxon>
        <taxon>Metamycoplasmataceae</taxon>
        <taxon>Mycoplasmopsis</taxon>
    </lineage>
</organism>
<dbReference type="AlphaFoldDB" id="A0A449A3Y1"/>
<evidence type="ECO:0000256" key="5">
    <source>
        <dbReference type="ARBA" id="ARBA00022840"/>
    </source>
</evidence>
<dbReference type="UniPathway" id="UPA00253">
    <property type="reaction ID" value="UER00333"/>
</dbReference>
<feature type="binding site" evidence="8">
    <location>
        <position position="159"/>
    </location>
    <ligand>
        <name>Mg(2+)</name>
        <dbReference type="ChEBI" id="CHEBI:18420"/>
    </ligand>
</feature>
<evidence type="ECO:0000256" key="6">
    <source>
        <dbReference type="ARBA" id="ARBA00022842"/>
    </source>
</evidence>
<evidence type="ECO:0000256" key="9">
    <source>
        <dbReference type="RuleBase" id="RU003811"/>
    </source>
</evidence>
<keyword evidence="6 8" id="KW-0460">Magnesium</keyword>
<dbReference type="InterPro" id="IPR003694">
    <property type="entry name" value="NAD_synthase"/>
</dbReference>
<keyword evidence="3 8" id="KW-0479">Metal-binding</keyword>
<evidence type="ECO:0000313" key="13">
    <source>
        <dbReference type="Proteomes" id="UP000290568"/>
    </source>
</evidence>
<dbReference type="STRING" id="29556.VO56_00875"/>
<comment type="similarity">
    <text evidence="1 8 9">Belongs to the NAD synthetase family.</text>
</comment>
<dbReference type="CDD" id="cd00553">
    <property type="entry name" value="NAD_synthase"/>
    <property type="match status" value="1"/>
</dbReference>
<dbReference type="GO" id="GO:0003952">
    <property type="term" value="F:NAD+ synthase (glutamine-hydrolyzing) activity"/>
    <property type="evidence" value="ECO:0007669"/>
    <property type="project" value="InterPro"/>
</dbReference>
<dbReference type="InterPro" id="IPR014729">
    <property type="entry name" value="Rossmann-like_a/b/a_fold"/>
</dbReference>
<feature type="binding site" description="in other chain" evidence="8">
    <location>
        <position position="134"/>
    </location>
    <ligand>
        <name>deamido-NAD(+)</name>
        <dbReference type="ChEBI" id="CHEBI:58437"/>
        <note>ligand shared between two neighboring subunits</note>
    </ligand>
</feature>
<evidence type="ECO:0000256" key="8">
    <source>
        <dbReference type="HAMAP-Rule" id="MF_00193"/>
    </source>
</evidence>
<reference evidence="12 13" key="1">
    <citation type="submission" date="2019-01" db="EMBL/GenBank/DDBJ databases">
        <authorList>
            <consortium name="Pathogen Informatics"/>
        </authorList>
    </citation>
    <scope>NUCLEOTIDE SEQUENCE [LARGE SCALE GENOMIC DNA]</scope>
    <source>
        <strain evidence="12 13">NCTC10183</strain>
    </source>
</reference>
<comment type="subunit">
    <text evidence="8">Homodimer.</text>
</comment>
<keyword evidence="7 8" id="KW-0520">NAD</keyword>
<keyword evidence="13" id="KW-1185">Reference proteome</keyword>
<feature type="binding site" evidence="8">
    <location>
        <position position="174"/>
    </location>
    <ligand>
        <name>deamido-NAD(+)</name>
        <dbReference type="ChEBI" id="CHEBI:58437"/>
        <note>ligand shared between two neighboring subunits</note>
    </ligand>
</feature>
<feature type="binding site" evidence="8">
    <location>
        <position position="58"/>
    </location>
    <ligand>
        <name>Mg(2+)</name>
        <dbReference type="ChEBI" id="CHEBI:18420"/>
    </ligand>
</feature>
<comment type="catalytic activity">
    <reaction evidence="8 10">
        <text>deamido-NAD(+) + NH4(+) + ATP = AMP + diphosphate + NAD(+) + H(+)</text>
        <dbReference type="Rhea" id="RHEA:21188"/>
        <dbReference type="ChEBI" id="CHEBI:15378"/>
        <dbReference type="ChEBI" id="CHEBI:28938"/>
        <dbReference type="ChEBI" id="CHEBI:30616"/>
        <dbReference type="ChEBI" id="CHEBI:33019"/>
        <dbReference type="ChEBI" id="CHEBI:57540"/>
        <dbReference type="ChEBI" id="CHEBI:58437"/>
        <dbReference type="ChEBI" id="CHEBI:456215"/>
        <dbReference type="EC" id="6.3.1.5"/>
    </reaction>
</comment>
<evidence type="ECO:0000256" key="2">
    <source>
        <dbReference type="ARBA" id="ARBA00022598"/>
    </source>
</evidence>
<keyword evidence="2 8" id="KW-0436">Ligase</keyword>
<dbReference type="Proteomes" id="UP000290568">
    <property type="component" value="Chromosome"/>
</dbReference>
<feature type="binding site" evidence="8">
    <location>
        <position position="183"/>
    </location>
    <ligand>
        <name>ATP</name>
        <dbReference type="ChEBI" id="CHEBI:30616"/>
    </ligand>
</feature>
<feature type="binding site" description="in other chain" evidence="8">
    <location>
        <position position="167"/>
    </location>
    <ligand>
        <name>deamido-NAD(+)</name>
        <dbReference type="ChEBI" id="CHEBI:58437"/>
        <note>ligand shared between two neighboring subunits</note>
    </ligand>
</feature>
<name>A0A449A3Y1_9BACT</name>
<dbReference type="PANTHER" id="PTHR23090">
    <property type="entry name" value="NH 3 /GLUTAMINE-DEPENDENT NAD + SYNTHETASE"/>
    <property type="match status" value="1"/>
</dbReference>
<feature type="binding site" evidence="8">
    <location>
        <position position="154"/>
    </location>
    <ligand>
        <name>ATP</name>
        <dbReference type="ChEBI" id="CHEBI:30616"/>
    </ligand>
</feature>
<dbReference type="EC" id="6.3.1.5" evidence="8 10"/>
<dbReference type="GO" id="GO:0008795">
    <property type="term" value="F:NAD+ synthase activity"/>
    <property type="evidence" value="ECO:0007669"/>
    <property type="project" value="UniProtKB-UniRule"/>
</dbReference>
<keyword evidence="5 8" id="KW-0067">ATP-binding</keyword>
<evidence type="ECO:0000256" key="1">
    <source>
        <dbReference type="ARBA" id="ARBA00005859"/>
    </source>
</evidence>
<evidence type="ECO:0000256" key="3">
    <source>
        <dbReference type="ARBA" id="ARBA00022723"/>
    </source>
</evidence>
<dbReference type="GO" id="GO:0009435">
    <property type="term" value="P:NAD+ biosynthetic process"/>
    <property type="evidence" value="ECO:0007669"/>
    <property type="project" value="UniProtKB-UniRule"/>
</dbReference>
<dbReference type="GO" id="GO:0046872">
    <property type="term" value="F:metal ion binding"/>
    <property type="evidence" value="ECO:0007669"/>
    <property type="project" value="UniProtKB-KW"/>
</dbReference>
<keyword evidence="4 8" id="KW-0547">Nucleotide-binding</keyword>
<evidence type="ECO:0000313" key="12">
    <source>
        <dbReference type="EMBL" id="VEU58959.1"/>
    </source>
</evidence>
<dbReference type="Pfam" id="PF02540">
    <property type="entry name" value="NAD_synthase"/>
    <property type="match status" value="1"/>
</dbReference>
<dbReference type="GO" id="GO:0004359">
    <property type="term" value="F:glutaminase activity"/>
    <property type="evidence" value="ECO:0007669"/>
    <property type="project" value="InterPro"/>
</dbReference>
<dbReference type="GO" id="GO:0005737">
    <property type="term" value="C:cytoplasm"/>
    <property type="evidence" value="ECO:0007669"/>
    <property type="project" value="InterPro"/>
</dbReference>
<protein>
    <recommendedName>
        <fullName evidence="8 10">NH(3)-dependent NAD(+) synthetase</fullName>
        <ecNumber evidence="8 10">6.3.1.5</ecNumber>
    </recommendedName>
</protein>
<dbReference type="InterPro" id="IPR022926">
    <property type="entry name" value="NH(3)-dep_NAD(+)_synth"/>
</dbReference>
<dbReference type="EMBL" id="LR214950">
    <property type="protein sequence ID" value="VEU58959.1"/>
    <property type="molecule type" value="Genomic_DNA"/>
</dbReference>
<accession>A0A449A3Y1</accession>
<comment type="pathway">
    <text evidence="8">Cofactor biosynthesis; NAD(+) biosynthesis; NAD(+) from deamido-NAD(+) (ammonia route): step 1/1.</text>
</comment>
<dbReference type="InterPro" id="IPR022310">
    <property type="entry name" value="NAD/GMP_synthase"/>
</dbReference>
<evidence type="ECO:0000256" key="4">
    <source>
        <dbReference type="ARBA" id="ARBA00022741"/>
    </source>
</evidence>
<dbReference type="Gene3D" id="3.40.50.620">
    <property type="entry name" value="HUPs"/>
    <property type="match status" value="1"/>
</dbReference>
<dbReference type="NCBIfam" id="TIGR00552">
    <property type="entry name" value="nadE"/>
    <property type="match status" value="1"/>
</dbReference>
<comment type="function">
    <text evidence="8">Catalyzes the ATP-dependent amidation of deamido-NAD to form NAD. Uses ammonia as a nitrogen source.</text>
</comment>
<evidence type="ECO:0000256" key="10">
    <source>
        <dbReference type="RuleBase" id="RU003812"/>
    </source>
</evidence>
<evidence type="ECO:0000259" key="11">
    <source>
        <dbReference type="Pfam" id="PF02540"/>
    </source>
</evidence>
<proteinExistence type="inferred from homology"/>